<evidence type="ECO:0000313" key="2">
    <source>
        <dbReference type="Proteomes" id="UP000197208"/>
    </source>
</evidence>
<reference evidence="1 2" key="1">
    <citation type="submission" date="2017-05" db="EMBL/GenBank/DDBJ databases">
        <title>De novo genome assembly of Deniococcus indicus strain DR1.</title>
        <authorList>
            <person name="Chauhan D."/>
            <person name="Yennamalli R.M."/>
            <person name="Priyadarshini R."/>
        </authorList>
    </citation>
    <scope>NUCLEOTIDE SEQUENCE [LARGE SCALE GENOMIC DNA]</scope>
    <source>
        <strain evidence="1 2">DR1</strain>
    </source>
</reference>
<proteinExistence type="predicted"/>
<dbReference type="Proteomes" id="UP000197208">
    <property type="component" value="Unassembled WGS sequence"/>
</dbReference>
<comment type="caution">
    <text evidence="1">The sequence shown here is derived from an EMBL/GenBank/DDBJ whole genome shotgun (WGS) entry which is preliminary data.</text>
</comment>
<keyword evidence="2" id="KW-1185">Reference proteome</keyword>
<name>A0A246BK99_9DEIO</name>
<protein>
    <submittedName>
        <fullName evidence="1">Uncharacterized protein</fullName>
    </submittedName>
</protein>
<evidence type="ECO:0000313" key="1">
    <source>
        <dbReference type="EMBL" id="OWL95708.1"/>
    </source>
</evidence>
<dbReference type="AlphaFoldDB" id="A0A246BK99"/>
<dbReference type="OrthoDB" id="72644at2"/>
<dbReference type="EMBL" id="NHMK01000014">
    <property type="protein sequence ID" value="OWL95708.1"/>
    <property type="molecule type" value="Genomic_DNA"/>
</dbReference>
<gene>
    <name evidence="1" type="ORF">CBQ26_10520</name>
</gene>
<sequence length="169" mass="18466">MVRLYFNRSGRRPSAQLLDVPIFTVCPACGFVPHEAWRYVGSRYGHVGGFTCGRCGARVTILDGDCRPPVRFVADVPGKPARSFVFEDVYRLNWSDLMRAGALTRTDLIPPGEKGYVEFEAALAAVQGEVARLDLPPVPAPLPEGVSWVPEPLRAWLDALFTLDGPPAG</sequence>
<dbReference type="RefSeq" id="WP_088248607.1">
    <property type="nucleotide sequence ID" value="NZ_BNAM01000006.1"/>
</dbReference>
<accession>A0A246BK99</accession>
<organism evidence="1 2">
    <name type="scientific">Deinococcus indicus</name>
    <dbReference type="NCBI Taxonomy" id="223556"/>
    <lineage>
        <taxon>Bacteria</taxon>
        <taxon>Thermotogati</taxon>
        <taxon>Deinococcota</taxon>
        <taxon>Deinococci</taxon>
        <taxon>Deinococcales</taxon>
        <taxon>Deinococcaceae</taxon>
        <taxon>Deinococcus</taxon>
    </lineage>
</organism>